<dbReference type="RefSeq" id="WP_065924025.1">
    <property type="nucleotide sequence ID" value="NZ_FNSU01000001.1"/>
</dbReference>
<dbReference type="OrthoDB" id="7022728at2"/>
<evidence type="ECO:0000313" key="2">
    <source>
        <dbReference type="Proteomes" id="UP000316123"/>
    </source>
</evidence>
<dbReference type="AlphaFoldDB" id="A0A9X9BWV7"/>
<reference evidence="1 2" key="1">
    <citation type="submission" date="2019-06" db="EMBL/GenBank/DDBJ databases">
        <title>Pseudomonas bimorpha sp. nov. isolated from bovine raw milk and skim milk concentrate.</title>
        <authorList>
            <person name="Hofmann K."/>
            <person name="Huptas C."/>
            <person name="Doll E."/>
            <person name="Scherer S."/>
            <person name="Wenning M."/>
        </authorList>
    </citation>
    <scope>NUCLEOTIDE SEQUENCE [LARGE SCALE GENOMIC DNA]</scope>
    <source>
        <strain evidence="1 2">DSM 13124</strain>
    </source>
</reference>
<comment type="caution">
    <text evidence="1">The sequence shown here is derived from an EMBL/GenBank/DDBJ whole genome shotgun (WGS) entry which is preliminary data.</text>
</comment>
<evidence type="ECO:0000313" key="1">
    <source>
        <dbReference type="EMBL" id="TWR63036.1"/>
    </source>
</evidence>
<dbReference type="Proteomes" id="UP000316123">
    <property type="component" value="Unassembled WGS sequence"/>
</dbReference>
<sequence length="72" mass="8389">MSIFNNLPEELSKNAKNAHRLYKKLHTLTSQEQADAKLFYELAVKSTLSQMAYLEHTRVSHMLLKSTFESFQ</sequence>
<gene>
    <name evidence="1" type="ORF">FIV41_02655</name>
</gene>
<name>A0A9X9BWV7_PSEMA</name>
<dbReference type="EMBL" id="VFEQ01000001">
    <property type="protein sequence ID" value="TWR63036.1"/>
    <property type="molecule type" value="Genomic_DNA"/>
</dbReference>
<accession>A0A9X9BWV7</accession>
<organism evidence="1 2">
    <name type="scientific">Pseudomonas marginalis</name>
    <name type="common">Pseudomonas panacis</name>
    <dbReference type="NCBI Taxonomy" id="298"/>
    <lineage>
        <taxon>Bacteria</taxon>
        <taxon>Pseudomonadati</taxon>
        <taxon>Pseudomonadota</taxon>
        <taxon>Gammaproteobacteria</taxon>
        <taxon>Pseudomonadales</taxon>
        <taxon>Pseudomonadaceae</taxon>
        <taxon>Pseudomonas</taxon>
    </lineage>
</organism>
<proteinExistence type="predicted"/>
<protein>
    <submittedName>
        <fullName evidence="1">Uncharacterized protein</fullName>
    </submittedName>
</protein>